<dbReference type="InterPro" id="IPR000601">
    <property type="entry name" value="PKD_dom"/>
</dbReference>
<evidence type="ECO:0000259" key="4">
    <source>
        <dbReference type="PROSITE" id="PS01180"/>
    </source>
</evidence>
<dbReference type="Pfam" id="PF18911">
    <property type="entry name" value="PKD_4"/>
    <property type="match status" value="1"/>
</dbReference>
<dbReference type="SMART" id="SM00042">
    <property type="entry name" value="CUB"/>
    <property type="match status" value="1"/>
</dbReference>
<evidence type="ECO:0000259" key="5">
    <source>
        <dbReference type="PROSITE" id="PS50093"/>
    </source>
</evidence>
<feature type="domain" description="CUB" evidence="4">
    <location>
        <begin position="31"/>
        <end position="139"/>
    </location>
</feature>
<evidence type="ECO:0000259" key="6">
    <source>
        <dbReference type="PROSITE" id="PS51829"/>
    </source>
</evidence>
<dbReference type="InterPro" id="IPR013783">
    <property type="entry name" value="Ig-like_fold"/>
</dbReference>
<organism evidence="7 8">
    <name type="scientific">Kordia periserrulae</name>
    <dbReference type="NCBI Taxonomy" id="701523"/>
    <lineage>
        <taxon>Bacteria</taxon>
        <taxon>Pseudomonadati</taxon>
        <taxon>Bacteroidota</taxon>
        <taxon>Flavobacteriia</taxon>
        <taxon>Flavobacteriales</taxon>
        <taxon>Flavobacteriaceae</taxon>
        <taxon>Kordia</taxon>
    </lineage>
</organism>
<dbReference type="GO" id="GO:0006508">
    <property type="term" value="P:proteolysis"/>
    <property type="evidence" value="ECO:0007669"/>
    <property type="project" value="UniProtKB-KW"/>
</dbReference>
<accession>A0A2T6BYQ4</accession>
<dbReference type="InterPro" id="IPR022409">
    <property type="entry name" value="PKD/Chitinase_dom"/>
</dbReference>
<sequence length="1020" mass="108026">MKKIVLLLLIITPFFCFGQNVLIENGTFNICQGTFLDTGGSGAGQYSNNENIVMTLCPNDAGDKVQLEFTSFGLQDMSDFMNIYDGPDTTAPQFGSFTGTASPGTVIATNSNTSGCITIEFISDAAGVNIGWAATISCVTPCQTINSQLDSSVPAADGNNIIEICQGDSVTFNGSATFSSDGTGAQYQWDFGDGNSASGQSVTHTFPNPGAYIVNLNVTDTNNCTNDNLINQVVRVSTTPDFTGTTPTDPIICFGDSTTIPGVVTPTPFIVECTPPVSGETFLPDGSGVSYETSVVVDCFDSDQVLTSGSEILEICLNIEHSYTGDLEIVIVSPNGQEAVLLEYPNSGGGTFLGQALDDGSTAPGIGADYCFGLSGTTFLDNAPTTNLGSGNAFQPGTYLPEDPNGFDNLIGSPLNGNWTIRVTDNLAIDNGYIFRWSLDFDPAILPADESFTPVVVSEGWLPDASITDTTGNVITVQPTTPGQHCYTYEMTDDLGCTYSETVCIDVTPEINNGSPSNLSNCSNNTTEVFDLTVNTAQVLAPIADTTNIEVTYHLSQADADAGINALTDAQAQAYTATDGDVIYVRISYTGTTTIDCFQTESFTINIGNTTANAVPDLILCDIGNDGVEDFDLCAQTVLALGTQDPAEYTVTYHDTQADADNNMNPLPCIYTNTTAPIDDIYIRVQDNNSATCFAVTSFDLILNPEPSLTTAPDMVVCDDASNDGVEIFDLSTQIPLILGTQNPADFTISFHASTADANANVNPLPTMYTNITPSDVIVVRVEDNTTNCVSTTQFNVVVNQLPIANAVANVVVCDDDSNDGVENFVLTSFDTQVLGTQDPAVFNITYHATMPDAVNDVNPLAVNYTATVGTQTIYVRIENNANASCSDTTQFDIRLNVQPIANAASDMVFCDTDGNGTEDFDFTTQEAAILGGQNPADFNITFHNSQADAQADTAPLSSPYTSSGGETIYVRIDSTEPGNDCFAVTDFDLIVNELPVAVLPATIEECDDDGDGFADFTLT</sequence>
<evidence type="ECO:0000256" key="2">
    <source>
        <dbReference type="ARBA" id="ARBA00022801"/>
    </source>
</evidence>
<feature type="domain" description="P/Homo B" evidence="6">
    <location>
        <begin position="264"/>
        <end position="450"/>
    </location>
</feature>
<dbReference type="AlphaFoldDB" id="A0A2T6BYQ4"/>
<dbReference type="InterPro" id="IPR000859">
    <property type="entry name" value="CUB_dom"/>
</dbReference>
<comment type="caution">
    <text evidence="7">The sequence shown here is derived from an EMBL/GenBank/DDBJ whole genome shotgun (WGS) entry which is preliminary data.</text>
</comment>
<dbReference type="Gene3D" id="2.60.120.260">
    <property type="entry name" value="Galactose-binding domain-like"/>
    <property type="match status" value="1"/>
</dbReference>
<dbReference type="PROSITE" id="PS50093">
    <property type="entry name" value="PKD"/>
    <property type="match status" value="1"/>
</dbReference>
<feature type="domain" description="PKD" evidence="5">
    <location>
        <begin position="169"/>
        <end position="221"/>
    </location>
</feature>
<dbReference type="InterPro" id="IPR035914">
    <property type="entry name" value="Sperma_CUB_dom_sf"/>
</dbReference>
<keyword evidence="2" id="KW-0378">Hydrolase</keyword>
<dbReference type="Pfam" id="PF00431">
    <property type="entry name" value="CUB"/>
    <property type="match status" value="1"/>
</dbReference>
<evidence type="ECO:0000313" key="8">
    <source>
        <dbReference type="Proteomes" id="UP000244090"/>
    </source>
</evidence>
<gene>
    <name evidence="7" type="ORF">C8N46_105345</name>
</gene>
<dbReference type="EMBL" id="QBKT01000005">
    <property type="protein sequence ID" value="PTX61188.1"/>
    <property type="molecule type" value="Genomic_DNA"/>
</dbReference>
<dbReference type="InterPro" id="IPR008979">
    <property type="entry name" value="Galactose-bd-like_sf"/>
</dbReference>
<keyword evidence="1" id="KW-0645">Protease</keyword>
<reference evidence="7 8" key="1">
    <citation type="submission" date="2018-04" db="EMBL/GenBank/DDBJ databases">
        <title>Genomic Encyclopedia of Archaeal and Bacterial Type Strains, Phase II (KMG-II): from individual species to whole genera.</title>
        <authorList>
            <person name="Goeker M."/>
        </authorList>
    </citation>
    <scope>NUCLEOTIDE SEQUENCE [LARGE SCALE GENOMIC DNA]</scope>
    <source>
        <strain evidence="7 8">DSM 25731</strain>
    </source>
</reference>
<evidence type="ECO:0000256" key="1">
    <source>
        <dbReference type="ARBA" id="ARBA00022670"/>
    </source>
</evidence>
<dbReference type="GO" id="GO:0004252">
    <property type="term" value="F:serine-type endopeptidase activity"/>
    <property type="evidence" value="ECO:0007669"/>
    <property type="project" value="InterPro"/>
</dbReference>
<name>A0A2T6BYQ4_9FLAO</name>
<dbReference type="CDD" id="cd00041">
    <property type="entry name" value="CUB"/>
    <property type="match status" value="1"/>
</dbReference>
<dbReference type="RefSeq" id="WP_245896839.1">
    <property type="nucleotide sequence ID" value="NZ_QBKT01000005.1"/>
</dbReference>
<dbReference type="SUPFAM" id="SSF49854">
    <property type="entry name" value="Spermadhesin, CUB domain"/>
    <property type="match status" value="1"/>
</dbReference>
<dbReference type="InterPro" id="IPR002884">
    <property type="entry name" value="P_dom"/>
</dbReference>
<dbReference type="Pfam" id="PF01483">
    <property type="entry name" value="P_proprotein"/>
    <property type="match status" value="1"/>
</dbReference>
<evidence type="ECO:0000313" key="7">
    <source>
        <dbReference type="EMBL" id="PTX61188.1"/>
    </source>
</evidence>
<dbReference type="SMART" id="SM00089">
    <property type="entry name" value="PKD"/>
    <property type="match status" value="1"/>
</dbReference>
<dbReference type="Gene3D" id="2.60.120.290">
    <property type="entry name" value="Spermadhesin, CUB domain"/>
    <property type="match status" value="1"/>
</dbReference>
<keyword evidence="3" id="KW-1015">Disulfide bond</keyword>
<dbReference type="SUPFAM" id="SSF49785">
    <property type="entry name" value="Galactose-binding domain-like"/>
    <property type="match status" value="1"/>
</dbReference>
<keyword evidence="8" id="KW-1185">Reference proteome</keyword>
<dbReference type="Proteomes" id="UP000244090">
    <property type="component" value="Unassembled WGS sequence"/>
</dbReference>
<dbReference type="Gene3D" id="2.60.40.10">
    <property type="entry name" value="Immunoglobulins"/>
    <property type="match status" value="1"/>
</dbReference>
<feature type="non-terminal residue" evidence="7">
    <location>
        <position position="1020"/>
    </location>
</feature>
<dbReference type="CDD" id="cd00146">
    <property type="entry name" value="PKD"/>
    <property type="match status" value="1"/>
</dbReference>
<dbReference type="InterPro" id="IPR035986">
    <property type="entry name" value="PKD_dom_sf"/>
</dbReference>
<proteinExistence type="predicted"/>
<dbReference type="PROSITE" id="PS51829">
    <property type="entry name" value="P_HOMO_B"/>
    <property type="match status" value="1"/>
</dbReference>
<dbReference type="PROSITE" id="PS01180">
    <property type="entry name" value="CUB"/>
    <property type="match status" value="1"/>
</dbReference>
<dbReference type="SUPFAM" id="SSF49299">
    <property type="entry name" value="PKD domain"/>
    <property type="match status" value="1"/>
</dbReference>
<evidence type="ECO:0000256" key="3">
    <source>
        <dbReference type="ARBA" id="ARBA00023157"/>
    </source>
</evidence>
<protein>
    <submittedName>
        <fullName evidence="7">Proprotein convertase P-domain-containing protein</fullName>
    </submittedName>
</protein>